<protein>
    <submittedName>
        <fullName evidence="2">Uncharacterized protein</fullName>
    </submittedName>
</protein>
<comment type="caution">
    <text evidence="2">The sequence shown here is derived from an EMBL/GenBank/DDBJ whole genome shotgun (WGS) entry which is preliminary data.</text>
</comment>
<gene>
    <name evidence="2" type="ORF">AA0117_g12270</name>
</gene>
<feature type="region of interest" description="Disordered" evidence="1">
    <location>
        <begin position="1"/>
        <end position="50"/>
    </location>
</feature>
<organism evidence="2 3">
    <name type="scientific">Alternaria alternata</name>
    <name type="common">Alternaria rot fungus</name>
    <name type="synonym">Torula alternata</name>
    <dbReference type="NCBI Taxonomy" id="5599"/>
    <lineage>
        <taxon>Eukaryota</taxon>
        <taxon>Fungi</taxon>
        <taxon>Dikarya</taxon>
        <taxon>Ascomycota</taxon>
        <taxon>Pezizomycotina</taxon>
        <taxon>Dothideomycetes</taxon>
        <taxon>Pleosporomycetidae</taxon>
        <taxon>Pleosporales</taxon>
        <taxon>Pleosporineae</taxon>
        <taxon>Pleosporaceae</taxon>
        <taxon>Alternaria</taxon>
        <taxon>Alternaria sect. Alternaria</taxon>
        <taxon>Alternaria alternata complex</taxon>
    </lineage>
</organism>
<sequence>MVSTERRSEEHDADEGMPQMSRAQFAADAPDELEPPATQKSLRKGRAQHLDNHQTAQFVMKKTDPEIHCGAQV</sequence>
<evidence type="ECO:0000256" key="1">
    <source>
        <dbReference type="SAM" id="MobiDB-lite"/>
    </source>
</evidence>
<name>A0A4Q4N1Z5_ALTAL</name>
<dbReference type="EMBL" id="PDXD01000068">
    <property type="protein sequence ID" value="RYN64986.1"/>
    <property type="molecule type" value="Genomic_DNA"/>
</dbReference>
<evidence type="ECO:0000313" key="3">
    <source>
        <dbReference type="Proteomes" id="UP000291422"/>
    </source>
</evidence>
<reference evidence="3" key="1">
    <citation type="journal article" date="2019" name="bioRxiv">
        <title>Genomics, evolutionary history and diagnostics of the Alternaria alternata species group including apple and Asian pear pathotypes.</title>
        <authorList>
            <person name="Armitage A.D."/>
            <person name="Cockerton H.M."/>
            <person name="Sreenivasaprasad S."/>
            <person name="Woodhall J.W."/>
            <person name="Lane C.R."/>
            <person name="Harrison R.J."/>
            <person name="Clarkson J.P."/>
        </authorList>
    </citation>
    <scope>NUCLEOTIDE SEQUENCE [LARGE SCALE GENOMIC DNA]</scope>
    <source>
        <strain evidence="3">FERA 1177</strain>
    </source>
</reference>
<evidence type="ECO:0000313" key="2">
    <source>
        <dbReference type="EMBL" id="RYN64986.1"/>
    </source>
</evidence>
<feature type="compositionally biased region" description="Basic and acidic residues" evidence="1">
    <location>
        <begin position="1"/>
        <end position="10"/>
    </location>
</feature>
<dbReference type="AlphaFoldDB" id="A0A4Q4N1Z5"/>
<proteinExistence type="predicted"/>
<accession>A0A4Q4N1Z5</accession>
<dbReference type="Proteomes" id="UP000291422">
    <property type="component" value="Unassembled WGS sequence"/>
</dbReference>